<accession>A0AAN5AL41</accession>
<dbReference type="EMBL" id="BQKE01000003">
    <property type="protein sequence ID" value="GJM63505.1"/>
    <property type="molecule type" value="Genomic_DNA"/>
</dbReference>
<dbReference type="NCBIfam" id="TIGR01784">
    <property type="entry name" value="T_den_put_tspse"/>
    <property type="match status" value="1"/>
</dbReference>
<dbReference type="PANTHER" id="PTHR41317:SF1">
    <property type="entry name" value="PD-(D_E)XK NUCLEASE FAMILY TRANSPOSASE"/>
    <property type="match status" value="1"/>
</dbReference>
<dbReference type="AlphaFoldDB" id="A0AAN5AL41"/>
<dbReference type="InterPro" id="IPR010106">
    <property type="entry name" value="RpnA"/>
</dbReference>
<protein>
    <recommendedName>
        <fullName evidence="4">Rpn family recombination-promoting nuclease/putative transposase</fullName>
    </recommendedName>
</protein>
<gene>
    <name evidence="2" type="ORF">PEDI_40570</name>
</gene>
<evidence type="ECO:0000313" key="2">
    <source>
        <dbReference type="EMBL" id="GJM63505.1"/>
    </source>
</evidence>
<comment type="caution">
    <text evidence="2">The sequence shown here is derived from an EMBL/GenBank/DDBJ whole genome shotgun (WGS) entry which is preliminary data.</text>
</comment>
<dbReference type="Proteomes" id="UP001310022">
    <property type="component" value="Unassembled WGS sequence"/>
</dbReference>
<feature type="region of interest" description="Disordered" evidence="1">
    <location>
        <begin position="252"/>
        <end position="280"/>
    </location>
</feature>
<dbReference type="Pfam" id="PF12784">
    <property type="entry name" value="PDDEXK_2"/>
    <property type="match status" value="1"/>
</dbReference>
<reference evidence="2 3" key="1">
    <citation type="submission" date="2021-12" db="EMBL/GenBank/DDBJ databases">
        <title>Genome sequencing of bacteria with rrn-lacking chromosome and rrn-plasmid.</title>
        <authorList>
            <person name="Anda M."/>
            <person name="Iwasaki W."/>
        </authorList>
    </citation>
    <scope>NUCLEOTIDE SEQUENCE [LARGE SCALE GENOMIC DNA]</scope>
    <source>
        <strain evidence="2 3">NBRC 15940</strain>
    </source>
</reference>
<keyword evidence="3" id="KW-1185">Reference proteome</keyword>
<feature type="compositionally biased region" description="Basic and acidic residues" evidence="1">
    <location>
        <begin position="252"/>
        <end position="272"/>
    </location>
</feature>
<sequence length="310" mass="36351">MSKEIFIDPFTDFGFKKLFGEEESKEALIDFLNQFLPAHDQIASLEYGKNEHLPKTETDRLAIFDLLCTNQEGKRFIIELQRARQDHLIDRSIYYLSFLLQEQGQKGPQWQYELNTVYSINILQFLLEEKAFPENQIIHHALISHTESLVPISQKVNFIYLEVPKFNKPLNQLENRQDKWLFLFKNLAKLEQRPAALRDRIFLRFFERAKIAKLKPEEARDYHINLEKMRDYQNTLDHAEKKGEEKGKIIGREEGKAEGREEGLAEGREEGKTATNIATSQAMHEKGFDLKTIADILKVSIQQVQDWVKK</sequence>
<name>A0AAN5AL41_9BACT</name>
<organism evidence="2 3">
    <name type="scientific">Persicobacter diffluens</name>
    <dbReference type="NCBI Taxonomy" id="981"/>
    <lineage>
        <taxon>Bacteria</taxon>
        <taxon>Pseudomonadati</taxon>
        <taxon>Bacteroidota</taxon>
        <taxon>Cytophagia</taxon>
        <taxon>Cytophagales</taxon>
        <taxon>Persicobacteraceae</taxon>
        <taxon>Persicobacter</taxon>
    </lineage>
</organism>
<dbReference type="RefSeq" id="WP_338238662.1">
    <property type="nucleotide sequence ID" value="NZ_BQKE01000003.1"/>
</dbReference>
<proteinExistence type="predicted"/>
<evidence type="ECO:0008006" key="4">
    <source>
        <dbReference type="Google" id="ProtNLM"/>
    </source>
</evidence>
<evidence type="ECO:0000256" key="1">
    <source>
        <dbReference type="SAM" id="MobiDB-lite"/>
    </source>
</evidence>
<evidence type="ECO:0000313" key="3">
    <source>
        <dbReference type="Proteomes" id="UP001310022"/>
    </source>
</evidence>
<dbReference type="PANTHER" id="PTHR41317">
    <property type="entry name" value="PD-(D_E)XK NUCLEASE FAMILY TRANSPOSASE"/>
    <property type="match status" value="1"/>
</dbReference>